<evidence type="ECO:0000313" key="4">
    <source>
        <dbReference type="Proteomes" id="UP000036520"/>
    </source>
</evidence>
<dbReference type="InterPro" id="IPR011006">
    <property type="entry name" value="CheY-like_superfamily"/>
</dbReference>
<dbReference type="PROSITE" id="PS50110">
    <property type="entry name" value="RESPONSE_REGULATORY"/>
    <property type="match status" value="1"/>
</dbReference>
<dbReference type="EMBL" id="CP012040">
    <property type="protein sequence ID" value="AKP54153.1"/>
    <property type="molecule type" value="Genomic_DNA"/>
</dbReference>
<dbReference type="KEGG" id="camu:CA2015_4831"/>
<dbReference type="InterPro" id="IPR001789">
    <property type="entry name" value="Sig_transdc_resp-reg_receiver"/>
</dbReference>
<sequence length="145" mass="16622">MDELRLFIADDDRDDREMFIEGLAKFPYDHFISQFGNGVELMKSLKSDSPLPDAIFLDLYMPLLNGFDCLTDIRNIPEFSEIGIIIFSTINDQNVIDLLKNNGANQYIQKPASYTDLKTLLFKSLNYVLDTKTDPSIKNQFIILS</sequence>
<dbReference type="STRING" id="320787.CA2015_4831"/>
<organism evidence="3 4">
    <name type="scientific">Cyclobacterium amurskyense</name>
    <dbReference type="NCBI Taxonomy" id="320787"/>
    <lineage>
        <taxon>Bacteria</taxon>
        <taxon>Pseudomonadati</taxon>
        <taxon>Bacteroidota</taxon>
        <taxon>Cytophagia</taxon>
        <taxon>Cytophagales</taxon>
        <taxon>Cyclobacteriaceae</taxon>
        <taxon>Cyclobacterium</taxon>
    </lineage>
</organism>
<dbReference type="InterPro" id="IPR052893">
    <property type="entry name" value="TCS_response_regulator"/>
</dbReference>
<dbReference type="OrthoDB" id="7631574at2"/>
<proteinExistence type="predicted"/>
<dbReference type="PANTHER" id="PTHR44520">
    <property type="entry name" value="RESPONSE REGULATOR RCP1-RELATED"/>
    <property type="match status" value="1"/>
</dbReference>
<feature type="modified residue" description="4-aspartylphosphate" evidence="1">
    <location>
        <position position="58"/>
    </location>
</feature>
<evidence type="ECO:0000259" key="2">
    <source>
        <dbReference type="PROSITE" id="PS50110"/>
    </source>
</evidence>
<name>A0A0H4PM46_9BACT</name>
<gene>
    <name evidence="3" type="ORF">CA2015_4831</name>
</gene>
<evidence type="ECO:0000313" key="3">
    <source>
        <dbReference type="EMBL" id="AKP54153.1"/>
    </source>
</evidence>
<accession>A0A0H4PM46</accession>
<dbReference type="PANTHER" id="PTHR44520:SF2">
    <property type="entry name" value="RESPONSE REGULATOR RCP1"/>
    <property type="match status" value="1"/>
</dbReference>
<feature type="domain" description="Response regulatory" evidence="2">
    <location>
        <begin position="5"/>
        <end position="125"/>
    </location>
</feature>
<dbReference type="GO" id="GO:0000160">
    <property type="term" value="P:phosphorelay signal transduction system"/>
    <property type="evidence" value="ECO:0007669"/>
    <property type="project" value="InterPro"/>
</dbReference>
<dbReference type="Gene3D" id="3.40.50.2300">
    <property type="match status" value="1"/>
</dbReference>
<dbReference type="Proteomes" id="UP000036520">
    <property type="component" value="Chromosome"/>
</dbReference>
<protein>
    <submittedName>
        <fullName evidence="3">Response regulator</fullName>
    </submittedName>
</protein>
<keyword evidence="1" id="KW-0597">Phosphoprotein</keyword>
<evidence type="ECO:0000256" key="1">
    <source>
        <dbReference type="PROSITE-ProRule" id="PRU00169"/>
    </source>
</evidence>
<keyword evidence="4" id="KW-1185">Reference proteome</keyword>
<dbReference type="AlphaFoldDB" id="A0A0H4PM46"/>
<dbReference type="SUPFAM" id="SSF52172">
    <property type="entry name" value="CheY-like"/>
    <property type="match status" value="1"/>
</dbReference>
<dbReference type="Pfam" id="PF00072">
    <property type="entry name" value="Response_reg"/>
    <property type="match status" value="1"/>
</dbReference>
<dbReference type="RefSeq" id="WP_048644167.1">
    <property type="nucleotide sequence ID" value="NZ_CAXBGM010000100.1"/>
</dbReference>
<reference evidence="3 4" key="1">
    <citation type="submission" date="2015-07" db="EMBL/GenBank/DDBJ databases">
        <authorList>
            <person name="Kim K.M."/>
        </authorList>
    </citation>
    <scope>NUCLEOTIDE SEQUENCE [LARGE SCALE GENOMIC DNA]</scope>
    <source>
        <strain evidence="3 4">KCTC 12363</strain>
    </source>
</reference>
<dbReference type="SMART" id="SM00448">
    <property type="entry name" value="REC"/>
    <property type="match status" value="1"/>
</dbReference>